<comment type="similarity">
    <text evidence="1">Belongs to the CBP3 family.</text>
</comment>
<dbReference type="PIRSF" id="PIRSF032079">
    <property type="entry name" value="UCP032079"/>
    <property type="match status" value="1"/>
</dbReference>
<comment type="similarity">
    <text evidence="2">Belongs to the UPF0174 family.</text>
</comment>
<proteinExistence type="inferred from homology"/>
<dbReference type="InterPro" id="IPR007129">
    <property type="entry name" value="Ubiqinol_cyt_c_chaperone_CPB3"/>
</dbReference>
<dbReference type="PANTHER" id="PTHR12184:SF1">
    <property type="entry name" value="UBIQUINOL-CYTOCHROME-C REDUCTASE COMPLEX ASSEMBLY FACTOR 1"/>
    <property type="match status" value="1"/>
</dbReference>
<accession>A0ABS1DGY7</accession>
<comment type="caution">
    <text evidence="5">The sequence shown here is derived from an EMBL/GenBank/DDBJ whole genome shotgun (WGS) entry which is preliminary data.</text>
</comment>
<reference evidence="5 6" key="1">
    <citation type="journal article" date="2020" name="Microorganisms">
        <title>Osmotic Adaptation and Compatible Solute Biosynthesis of Phototrophic Bacteria as Revealed from Genome Analyses.</title>
        <authorList>
            <person name="Imhoff J.F."/>
            <person name="Rahn T."/>
            <person name="Kunzel S."/>
            <person name="Keller A."/>
            <person name="Neulinger S.C."/>
        </authorList>
    </citation>
    <scope>NUCLEOTIDE SEQUENCE [LARGE SCALE GENOMIC DNA]</scope>
    <source>
        <strain evidence="5 6">DSM 9895</strain>
    </source>
</reference>
<dbReference type="InterPro" id="IPR021150">
    <property type="entry name" value="Ubiq_cyt_c_chap"/>
</dbReference>
<evidence type="ECO:0000256" key="3">
    <source>
        <dbReference type="SAM" id="MobiDB-lite"/>
    </source>
</evidence>
<evidence type="ECO:0000313" key="6">
    <source>
        <dbReference type="Proteomes" id="UP001296873"/>
    </source>
</evidence>
<evidence type="ECO:0000313" key="5">
    <source>
        <dbReference type="EMBL" id="MBK1668645.1"/>
    </source>
</evidence>
<feature type="region of interest" description="Disordered" evidence="3">
    <location>
        <begin position="180"/>
        <end position="201"/>
    </location>
</feature>
<dbReference type="RefSeq" id="WP_200340959.1">
    <property type="nucleotide sequence ID" value="NZ_NRRL01000027.1"/>
</dbReference>
<evidence type="ECO:0000256" key="1">
    <source>
        <dbReference type="ARBA" id="ARBA00006407"/>
    </source>
</evidence>
<sequence length="201" mass="22084">MKLAQLLRRWRPEAKPAAELYAQAVAQARQPGFYTDLEVPDTLDGRFELVSLHVYLILRRLRADHRRTARLAQAVFDRMFEDMDGSVRELGAGDLGVGPRVKKMARNFYGRIKAYDAGLDGSRTDLREALRRNLYGNVDAVTDATLDTVAGYMVRTDAALAEAGLETLMQGRVEFGQFAPVPGADAERPDGGTAASPAKTA</sequence>
<gene>
    <name evidence="5" type="ORF">CKO28_11455</name>
</gene>
<protein>
    <recommendedName>
        <fullName evidence="4">Ubiquinol-cytochrome c chaperone domain-containing protein</fullName>
    </recommendedName>
</protein>
<evidence type="ECO:0000256" key="2">
    <source>
        <dbReference type="ARBA" id="ARBA00006436"/>
    </source>
</evidence>
<organism evidence="5 6">
    <name type="scientific">Rhodovibrio sodomensis</name>
    <dbReference type="NCBI Taxonomy" id="1088"/>
    <lineage>
        <taxon>Bacteria</taxon>
        <taxon>Pseudomonadati</taxon>
        <taxon>Pseudomonadota</taxon>
        <taxon>Alphaproteobacteria</taxon>
        <taxon>Rhodospirillales</taxon>
        <taxon>Rhodovibrionaceae</taxon>
        <taxon>Rhodovibrio</taxon>
    </lineage>
</organism>
<dbReference type="Proteomes" id="UP001296873">
    <property type="component" value="Unassembled WGS sequence"/>
</dbReference>
<name>A0ABS1DGY7_9PROT</name>
<dbReference type="PANTHER" id="PTHR12184">
    <property type="entry name" value="UBIQUINOL-CYTOCHROME C REDUCTASE COMPLEX ASSEMBLY FACTOR 1 FAMILY MEMBER"/>
    <property type="match status" value="1"/>
</dbReference>
<dbReference type="EMBL" id="NRRL01000027">
    <property type="protein sequence ID" value="MBK1668645.1"/>
    <property type="molecule type" value="Genomic_DNA"/>
</dbReference>
<feature type="domain" description="Ubiquinol-cytochrome c chaperone" evidence="4">
    <location>
        <begin position="36"/>
        <end position="175"/>
    </location>
</feature>
<dbReference type="InterPro" id="IPR014569">
    <property type="entry name" value="Ubq_cyt-c_CBP3-rel"/>
</dbReference>
<evidence type="ECO:0000259" key="4">
    <source>
        <dbReference type="Pfam" id="PF03981"/>
    </source>
</evidence>
<dbReference type="Pfam" id="PF03981">
    <property type="entry name" value="Ubiq_cyt_C_chap"/>
    <property type="match status" value="1"/>
</dbReference>
<keyword evidence="6" id="KW-1185">Reference proteome</keyword>